<proteinExistence type="predicted"/>
<organism evidence="1">
    <name type="scientific">Arundo donax</name>
    <name type="common">Giant reed</name>
    <name type="synonym">Donax arundinaceus</name>
    <dbReference type="NCBI Taxonomy" id="35708"/>
    <lineage>
        <taxon>Eukaryota</taxon>
        <taxon>Viridiplantae</taxon>
        <taxon>Streptophyta</taxon>
        <taxon>Embryophyta</taxon>
        <taxon>Tracheophyta</taxon>
        <taxon>Spermatophyta</taxon>
        <taxon>Magnoliopsida</taxon>
        <taxon>Liliopsida</taxon>
        <taxon>Poales</taxon>
        <taxon>Poaceae</taxon>
        <taxon>PACMAD clade</taxon>
        <taxon>Arundinoideae</taxon>
        <taxon>Arundineae</taxon>
        <taxon>Arundo</taxon>
    </lineage>
</organism>
<sequence>MPAHCPVRQPFNAGGAHGLLIFDHTSLPIDATGTRQRPYLRIRSTPCFKSGASDVLSALND</sequence>
<dbReference type="AlphaFoldDB" id="A0A0A9DJS4"/>
<evidence type="ECO:0000313" key="1">
    <source>
        <dbReference type="EMBL" id="JAD88036.1"/>
    </source>
</evidence>
<reference evidence="1" key="2">
    <citation type="journal article" date="2015" name="Data Brief">
        <title>Shoot transcriptome of the giant reed, Arundo donax.</title>
        <authorList>
            <person name="Barrero R.A."/>
            <person name="Guerrero F.D."/>
            <person name="Moolhuijzen P."/>
            <person name="Goolsby J.A."/>
            <person name="Tidwell J."/>
            <person name="Bellgard S.E."/>
            <person name="Bellgard M.I."/>
        </authorList>
    </citation>
    <scope>NUCLEOTIDE SEQUENCE</scope>
    <source>
        <tissue evidence="1">Shoot tissue taken approximately 20 cm above the soil surface</tissue>
    </source>
</reference>
<reference evidence="1" key="1">
    <citation type="submission" date="2014-09" db="EMBL/GenBank/DDBJ databases">
        <authorList>
            <person name="Magalhaes I.L.F."/>
            <person name="Oliveira U."/>
            <person name="Santos F.R."/>
            <person name="Vidigal T.H.D.A."/>
            <person name="Brescovit A.D."/>
            <person name="Santos A.J."/>
        </authorList>
    </citation>
    <scope>NUCLEOTIDE SEQUENCE</scope>
    <source>
        <tissue evidence="1">Shoot tissue taken approximately 20 cm above the soil surface</tissue>
    </source>
</reference>
<protein>
    <submittedName>
        <fullName evidence="1">Uncharacterized protein</fullName>
    </submittedName>
</protein>
<dbReference type="EMBL" id="GBRH01209859">
    <property type="protein sequence ID" value="JAD88036.1"/>
    <property type="molecule type" value="Transcribed_RNA"/>
</dbReference>
<name>A0A0A9DJS4_ARUDO</name>
<accession>A0A0A9DJS4</accession>